<organism evidence="1">
    <name type="scientific">marine sediment metagenome</name>
    <dbReference type="NCBI Taxonomy" id="412755"/>
    <lineage>
        <taxon>unclassified sequences</taxon>
        <taxon>metagenomes</taxon>
        <taxon>ecological metagenomes</taxon>
    </lineage>
</organism>
<sequence length="60" mass="7009">MQEASEARLRELWTDVERRWDSLPAKLDVPWAEARFKLETFRITLRQVNESVSILLGGPP</sequence>
<evidence type="ECO:0000313" key="1">
    <source>
        <dbReference type="EMBL" id="KKN32172.1"/>
    </source>
</evidence>
<comment type="caution">
    <text evidence="1">The sequence shown here is derived from an EMBL/GenBank/DDBJ whole genome shotgun (WGS) entry which is preliminary data.</text>
</comment>
<accession>A0A0F9Q5G4</accession>
<reference evidence="1" key="1">
    <citation type="journal article" date="2015" name="Nature">
        <title>Complex archaea that bridge the gap between prokaryotes and eukaryotes.</title>
        <authorList>
            <person name="Spang A."/>
            <person name="Saw J.H."/>
            <person name="Jorgensen S.L."/>
            <person name="Zaremba-Niedzwiedzka K."/>
            <person name="Martijn J."/>
            <person name="Lind A.E."/>
            <person name="van Eijk R."/>
            <person name="Schleper C."/>
            <person name="Guy L."/>
            <person name="Ettema T.J."/>
        </authorList>
    </citation>
    <scope>NUCLEOTIDE SEQUENCE</scope>
</reference>
<dbReference type="AlphaFoldDB" id="A0A0F9Q5G4"/>
<protein>
    <submittedName>
        <fullName evidence="1">Uncharacterized protein</fullName>
    </submittedName>
</protein>
<dbReference type="EMBL" id="LAZR01002272">
    <property type="protein sequence ID" value="KKN32172.1"/>
    <property type="molecule type" value="Genomic_DNA"/>
</dbReference>
<proteinExistence type="predicted"/>
<gene>
    <name evidence="1" type="ORF">LCGC14_0816690</name>
</gene>
<name>A0A0F9Q5G4_9ZZZZ</name>